<proteinExistence type="predicted"/>
<evidence type="ECO:0000313" key="2">
    <source>
        <dbReference type="EMBL" id="RZC55846.1"/>
    </source>
</evidence>
<evidence type="ECO:0000256" key="1">
    <source>
        <dbReference type="SAM" id="SignalP"/>
    </source>
</evidence>
<gene>
    <name evidence="2" type="ORF">C5167_014692</name>
</gene>
<organism evidence="2 3">
    <name type="scientific">Papaver somniferum</name>
    <name type="common">Opium poppy</name>
    <dbReference type="NCBI Taxonomy" id="3469"/>
    <lineage>
        <taxon>Eukaryota</taxon>
        <taxon>Viridiplantae</taxon>
        <taxon>Streptophyta</taxon>
        <taxon>Embryophyta</taxon>
        <taxon>Tracheophyta</taxon>
        <taxon>Spermatophyta</taxon>
        <taxon>Magnoliopsida</taxon>
        <taxon>Ranunculales</taxon>
        <taxon>Papaveraceae</taxon>
        <taxon>Papaveroideae</taxon>
        <taxon>Papaver</taxon>
    </lineage>
</organism>
<accession>A0A4Y7J5X3</accession>
<keyword evidence="3" id="KW-1185">Reference proteome</keyword>
<evidence type="ECO:0000313" key="3">
    <source>
        <dbReference type="Proteomes" id="UP000316621"/>
    </source>
</evidence>
<dbReference type="Gramene" id="RZC55846">
    <property type="protein sequence ID" value="RZC55846"/>
    <property type="gene ID" value="C5167_014692"/>
</dbReference>
<sequence length="106" mass="11915">MPRAMGLLLIQGHGLLKVECICSVDSSGSMRRVCSLEFRPHLLNFPEAGGRRSPFYLVDPNVVCFPNIPSTIGVMVIFQGNFLQEQMKMPKWWVAEKGGKYLLFIA</sequence>
<keyword evidence="1" id="KW-0732">Signal</keyword>
<feature type="signal peptide" evidence="1">
    <location>
        <begin position="1"/>
        <end position="20"/>
    </location>
</feature>
<dbReference type="Proteomes" id="UP000316621">
    <property type="component" value="Chromosome 3"/>
</dbReference>
<name>A0A4Y7J5X3_PAPSO</name>
<dbReference type="EMBL" id="CM010717">
    <property type="protein sequence ID" value="RZC55846.1"/>
    <property type="molecule type" value="Genomic_DNA"/>
</dbReference>
<feature type="chain" id="PRO_5021218051" evidence="1">
    <location>
        <begin position="21"/>
        <end position="106"/>
    </location>
</feature>
<dbReference type="AlphaFoldDB" id="A0A4Y7J5X3"/>
<protein>
    <submittedName>
        <fullName evidence="2">Uncharacterized protein</fullName>
    </submittedName>
</protein>
<reference evidence="2 3" key="1">
    <citation type="journal article" date="2018" name="Science">
        <title>The opium poppy genome and morphinan production.</title>
        <authorList>
            <person name="Guo L."/>
            <person name="Winzer T."/>
            <person name="Yang X."/>
            <person name="Li Y."/>
            <person name="Ning Z."/>
            <person name="He Z."/>
            <person name="Teodor R."/>
            <person name="Lu Y."/>
            <person name="Bowser T.A."/>
            <person name="Graham I.A."/>
            <person name="Ye K."/>
        </authorList>
    </citation>
    <scope>NUCLEOTIDE SEQUENCE [LARGE SCALE GENOMIC DNA]</scope>
    <source>
        <strain evidence="3">cv. HN1</strain>
        <tissue evidence="2">Leaves</tissue>
    </source>
</reference>